<feature type="domain" description="DUF4240" evidence="1">
    <location>
        <begin position="1"/>
        <end position="129"/>
    </location>
</feature>
<protein>
    <recommendedName>
        <fullName evidence="1">DUF4240 domain-containing protein</fullName>
    </recommendedName>
</protein>
<reference evidence="2 3" key="1">
    <citation type="submission" date="2011-05" db="EMBL/GenBank/DDBJ databases">
        <title>Whole genome sequence of Microlunatus phosphovorus NM-1.</title>
        <authorList>
            <person name="Hosoyama A."/>
            <person name="Sasaki K."/>
            <person name="Harada T."/>
            <person name="Igarashi R."/>
            <person name="Kawakoshi A."/>
            <person name="Sasagawa M."/>
            <person name="Fukada J."/>
            <person name="Nakamura S."/>
            <person name="Katano Y."/>
            <person name="Hanada S."/>
            <person name="Kamagata Y."/>
            <person name="Nakamura N."/>
            <person name="Yamazaki S."/>
            <person name="Fujita N."/>
        </authorList>
    </citation>
    <scope>NUCLEOTIDE SEQUENCE [LARGE SCALE GENOMIC DNA]</scope>
    <source>
        <strain evidence="3">ATCC 700054 / DSM 10555 / JCM 9379 / NBRC 101784 / NCIMB 13414 / VKM Ac-1990 / NM-1</strain>
    </source>
</reference>
<keyword evidence="3" id="KW-1185">Reference proteome</keyword>
<dbReference type="AlphaFoldDB" id="F5XKU2"/>
<dbReference type="OrthoDB" id="6200718at2"/>
<gene>
    <name evidence="2" type="ordered locus">MLP_06160</name>
</gene>
<name>F5XKU2_MICPN</name>
<dbReference type="STRING" id="1032480.MLP_06160"/>
<accession>F5XKU2</accession>
<evidence type="ECO:0000259" key="1">
    <source>
        <dbReference type="Pfam" id="PF14024"/>
    </source>
</evidence>
<organism evidence="2 3">
    <name type="scientific">Microlunatus phosphovorus (strain ATCC 700054 / DSM 10555 / JCM 9379 / NBRC 101784 / NCIMB 13414 / VKM Ac-1990 / NM-1)</name>
    <dbReference type="NCBI Taxonomy" id="1032480"/>
    <lineage>
        <taxon>Bacteria</taxon>
        <taxon>Bacillati</taxon>
        <taxon>Actinomycetota</taxon>
        <taxon>Actinomycetes</taxon>
        <taxon>Propionibacteriales</taxon>
        <taxon>Propionibacteriaceae</taxon>
        <taxon>Microlunatus</taxon>
    </lineage>
</organism>
<dbReference type="Pfam" id="PF14024">
    <property type="entry name" value="DUF4240"/>
    <property type="match status" value="1"/>
</dbReference>
<evidence type="ECO:0000313" key="2">
    <source>
        <dbReference type="EMBL" id="BAK33630.1"/>
    </source>
</evidence>
<dbReference type="eggNOG" id="COG3831">
    <property type="taxonomic scope" value="Bacteria"/>
</dbReference>
<dbReference type="EMBL" id="AP012204">
    <property type="protein sequence ID" value="BAK33630.1"/>
    <property type="molecule type" value="Genomic_DNA"/>
</dbReference>
<dbReference type="Proteomes" id="UP000007947">
    <property type="component" value="Chromosome"/>
</dbReference>
<proteinExistence type="predicted"/>
<dbReference type="KEGG" id="mph:MLP_06160"/>
<dbReference type="HOGENOM" id="CLU_085061_2_2_11"/>
<dbReference type="InterPro" id="IPR025334">
    <property type="entry name" value="DUF4240"/>
</dbReference>
<evidence type="ECO:0000313" key="3">
    <source>
        <dbReference type="Proteomes" id="UP000007947"/>
    </source>
</evidence>
<sequence length="188" mass="21209">MNVDRFWSIVDLTRQQAPHSLGEQAEVLRRELGRLPLEELLEFESAYTGASYALYTWEIWRAADIMIGDTSEDVFADFRSWMISRGRSAYEGVVASADHGLAALEFRDDDGEDVGAGEVFGAVAHDVYQARTGVDLVDAFPDRPSADFPDFEPAGADVGRNRKERRAHFPELAAKYPEKGKLRFFWRS</sequence>
<dbReference type="RefSeq" id="WP_013861519.1">
    <property type="nucleotide sequence ID" value="NC_015635.1"/>
</dbReference>